<organism evidence="6 7">
    <name type="scientific">Hominiventricola filiformis</name>
    <dbReference type="NCBI Taxonomy" id="2885352"/>
    <lineage>
        <taxon>Bacteria</taxon>
        <taxon>Bacillati</taxon>
        <taxon>Bacillota</taxon>
        <taxon>Clostridia</taxon>
        <taxon>Lachnospirales</taxon>
        <taxon>Lachnospiraceae</taxon>
        <taxon>Hominiventricola</taxon>
    </lineage>
</organism>
<comment type="subcellular location">
    <subcellularLocation>
        <location evidence="1">Membrane</location>
        <topology evidence="1">Multi-pass membrane protein</topology>
    </subcellularLocation>
</comment>
<dbReference type="EMBL" id="JAJEPS010000009">
    <property type="protein sequence ID" value="MCC2126515.1"/>
    <property type="molecule type" value="Genomic_DNA"/>
</dbReference>
<dbReference type="RefSeq" id="WP_308459505.1">
    <property type="nucleotide sequence ID" value="NZ_JAJEPS010000009.1"/>
</dbReference>
<keyword evidence="3 5" id="KW-1133">Transmembrane helix</keyword>
<feature type="transmembrane region" description="Helical" evidence="5">
    <location>
        <begin position="55"/>
        <end position="72"/>
    </location>
</feature>
<feature type="transmembrane region" description="Helical" evidence="5">
    <location>
        <begin position="92"/>
        <end position="110"/>
    </location>
</feature>
<feature type="transmembrane region" description="Helical" evidence="5">
    <location>
        <begin position="256"/>
        <end position="276"/>
    </location>
</feature>
<evidence type="ECO:0000313" key="7">
    <source>
        <dbReference type="Proteomes" id="UP001198220"/>
    </source>
</evidence>
<keyword evidence="2 5" id="KW-0812">Transmembrane</keyword>
<dbReference type="GO" id="GO:0005886">
    <property type="term" value="C:plasma membrane"/>
    <property type="evidence" value="ECO:0007669"/>
    <property type="project" value="UniProtKB-ARBA"/>
</dbReference>
<reference evidence="6 7" key="1">
    <citation type="submission" date="2021-10" db="EMBL/GenBank/DDBJ databases">
        <title>Anaerobic single-cell dispensing facilitates the cultivation of human gut bacteria.</title>
        <authorList>
            <person name="Afrizal A."/>
        </authorList>
    </citation>
    <scope>NUCLEOTIDE SEQUENCE [LARGE SCALE GENOMIC DNA]</scope>
    <source>
        <strain evidence="6 7">CLA-AA-H276</strain>
    </source>
</reference>
<protein>
    <submittedName>
        <fullName evidence="6">Energy-coupling factor transporter transmembrane protein EcfT</fullName>
    </submittedName>
</protein>
<keyword evidence="4 5" id="KW-0472">Membrane</keyword>
<feature type="transmembrane region" description="Helical" evidence="5">
    <location>
        <begin position="12"/>
        <end position="43"/>
    </location>
</feature>
<evidence type="ECO:0000256" key="3">
    <source>
        <dbReference type="ARBA" id="ARBA00022989"/>
    </source>
</evidence>
<gene>
    <name evidence="6" type="ORF">LKD36_09995</name>
</gene>
<evidence type="ECO:0000256" key="2">
    <source>
        <dbReference type="ARBA" id="ARBA00022692"/>
    </source>
</evidence>
<feature type="transmembrane region" description="Helical" evidence="5">
    <location>
        <begin position="122"/>
        <end position="144"/>
    </location>
</feature>
<evidence type="ECO:0000256" key="1">
    <source>
        <dbReference type="ARBA" id="ARBA00004141"/>
    </source>
</evidence>
<evidence type="ECO:0000256" key="5">
    <source>
        <dbReference type="SAM" id="Phobius"/>
    </source>
</evidence>
<name>A0AAE3DBQ5_9FIRM</name>
<keyword evidence="7" id="KW-1185">Reference proteome</keyword>
<comment type="caution">
    <text evidence="6">The sequence shown here is derived from an EMBL/GenBank/DDBJ whole genome shotgun (WGS) entry which is preliminary data.</text>
</comment>
<evidence type="ECO:0000313" key="6">
    <source>
        <dbReference type="EMBL" id="MCC2126515.1"/>
    </source>
</evidence>
<dbReference type="CDD" id="cd16914">
    <property type="entry name" value="EcfT"/>
    <property type="match status" value="1"/>
</dbReference>
<dbReference type="InterPro" id="IPR003339">
    <property type="entry name" value="ABC/ECF_trnsptr_transmembrane"/>
</dbReference>
<feature type="transmembrane region" description="Helical" evidence="5">
    <location>
        <begin position="222"/>
        <end position="244"/>
    </location>
</feature>
<evidence type="ECO:0000256" key="4">
    <source>
        <dbReference type="ARBA" id="ARBA00023136"/>
    </source>
</evidence>
<dbReference type="AlphaFoldDB" id="A0AAE3DBQ5"/>
<proteinExistence type="predicted"/>
<dbReference type="Proteomes" id="UP001198220">
    <property type="component" value="Unassembled WGS sequence"/>
</dbReference>
<accession>A0AAE3DBQ5</accession>
<sequence>MSGFKNLHPICSFSYFAIAIILVLVCQTPVAMVEALAGAVFFLHCTEGGKVWKRLRYLLPMLLLIAFANPLLNHRGVTRLVKIMNQWVTLEALCYGITAGLSLAALILWFGCYQEVITSDKFLYLFGKAAPGTALLISMALNLVPKLEQELQQIREGQEMLYPDKPGHMEKIRKAIRHVSTLLGWSLENTVEQVDSMKARGYGLRRRTTFHLFRFESGDRKFMLLLLLLGGSCIAGRCLGYGTMEFYPRMDSIVNGAGDILFYLVFMAFMWLPGLMEWKEELLWRSYDLNL</sequence>